<proteinExistence type="predicted"/>
<reference evidence="3" key="1">
    <citation type="submission" date="2019-04" db="EMBL/GenBank/DDBJ databases">
        <title>Friends and foes A comparative genomics studyof 23 Aspergillus species from section Flavi.</title>
        <authorList>
            <consortium name="DOE Joint Genome Institute"/>
            <person name="Kjaerbolling I."/>
            <person name="Vesth T."/>
            <person name="Frisvad J.C."/>
            <person name="Nybo J.L."/>
            <person name="Theobald S."/>
            <person name="Kildgaard S."/>
            <person name="Isbrandt T."/>
            <person name="Kuo A."/>
            <person name="Sato A."/>
            <person name="Lyhne E.K."/>
            <person name="Kogle M.E."/>
            <person name="Wiebenga A."/>
            <person name="Kun R.S."/>
            <person name="Lubbers R.J."/>
            <person name="Makela M.R."/>
            <person name="Barry K."/>
            <person name="Chovatia M."/>
            <person name="Clum A."/>
            <person name="Daum C."/>
            <person name="Haridas S."/>
            <person name="He G."/>
            <person name="LaButti K."/>
            <person name="Lipzen A."/>
            <person name="Mondo S."/>
            <person name="Riley R."/>
            <person name="Salamov A."/>
            <person name="Simmons B.A."/>
            <person name="Magnuson J.K."/>
            <person name="Henrissat B."/>
            <person name="Mortensen U.H."/>
            <person name="Larsen T.O."/>
            <person name="Devries R.P."/>
            <person name="Grigoriev I.V."/>
            <person name="Machida M."/>
            <person name="Baker S.E."/>
            <person name="Andersen M.R."/>
        </authorList>
    </citation>
    <scope>NUCLEOTIDE SEQUENCE [LARGE SCALE GENOMIC DNA]</scope>
    <source>
        <strain evidence="3">CBS 130015</strain>
    </source>
</reference>
<sequence>MADVVDNTAAPAPQVAGGGGKPPGKRGNRGCRNPPPDRQQKRAGKGKRQEKSCPACGATDHDEEEHFEWTMMNSINPLAGARRDRLQARRAASSSVSDNHQEGGQRRKTRRGRRPSLQERRRRRAAQQQPHPSREVEQPMALALQPHPHREVEQHSAVTLQALQQPHPHAQHQGCERPQVLPQRADEPLLSTPMEDEPSDTKDLLVFSDSADSDL</sequence>
<dbReference type="EMBL" id="ML738351">
    <property type="protein sequence ID" value="KAE8310643.1"/>
    <property type="molecule type" value="Genomic_DNA"/>
</dbReference>
<feature type="region of interest" description="Disordered" evidence="1">
    <location>
        <begin position="78"/>
        <end position="215"/>
    </location>
</feature>
<dbReference type="AlphaFoldDB" id="A0A5N6VQ74"/>
<gene>
    <name evidence="2" type="ORF">BDV41DRAFT_579337</name>
</gene>
<feature type="compositionally biased region" description="Low complexity" evidence="1">
    <location>
        <begin position="160"/>
        <end position="173"/>
    </location>
</feature>
<name>A0A5N6VQ74_9EURO</name>
<evidence type="ECO:0000256" key="1">
    <source>
        <dbReference type="SAM" id="MobiDB-lite"/>
    </source>
</evidence>
<feature type="compositionally biased region" description="Basic residues" evidence="1">
    <location>
        <begin position="106"/>
        <end position="125"/>
    </location>
</feature>
<keyword evidence="3" id="KW-1185">Reference proteome</keyword>
<evidence type="ECO:0000313" key="2">
    <source>
        <dbReference type="EMBL" id="KAE8310643.1"/>
    </source>
</evidence>
<organism evidence="2 3">
    <name type="scientific">Aspergillus transmontanensis</name>
    <dbReference type="NCBI Taxonomy" id="1034304"/>
    <lineage>
        <taxon>Eukaryota</taxon>
        <taxon>Fungi</taxon>
        <taxon>Dikarya</taxon>
        <taxon>Ascomycota</taxon>
        <taxon>Pezizomycotina</taxon>
        <taxon>Eurotiomycetes</taxon>
        <taxon>Eurotiomycetidae</taxon>
        <taxon>Eurotiales</taxon>
        <taxon>Aspergillaceae</taxon>
        <taxon>Aspergillus</taxon>
        <taxon>Aspergillus subgen. Circumdati</taxon>
    </lineage>
</organism>
<protein>
    <submittedName>
        <fullName evidence="2">Uncharacterized protein</fullName>
    </submittedName>
</protein>
<feature type="region of interest" description="Disordered" evidence="1">
    <location>
        <begin position="1"/>
        <end position="62"/>
    </location>
</feature>
<evidence type="ECO:0000313" key="3">
    <source>
        <dbReference type="Proteomes" id="UP000325433"/>
    </source>
</evidence>
<accession>A0A5N6VQ74</accession>
<dbReference type="Proteomes" id="UP000325433">
    <property type="component" value="Unassembled WGS sequence"/>
</dbReference>